<feature type="domain" description="ABC transmembrane type-1" evidence="8">
    <location>
        <begin position="85"/>
        <end position="275"/>
    </location>
</feature>
<evidence type="ECO:0000313" key="9">
    <source>
        <dbReference type="EMBL" id="MDN4472178.1"/>
    </source>
</evidence>
<name>A0ABT8FZ65_9MICO</name>
<keyword evidence="2 7" id="KW-0813">Transport</keyword>
<comment type="subcellular location">
    <subcellularLocation>
        <location evidence="1 7">Cell membrane</location>
        <topology evidence="1 7">Multi-pass membrane protein</topology>
    </subcellularLocation>
</comment>
<keyword evidence="6 7" id="KW-0472">Membrane</keyword>
<dbReference type="Pfam" id="PF00528">
    <property type="entry name" value="BPD_transp_1"/>
    <property type="match status" value="1"/>
</dbReference>
<keyword evidence="10" id="KW-1185">Reference proteome</keyword>
<dbReference type="InterPro" id="IPR035906">
    <property type="entry name" value="MetI-like_sf"/>
</dbReference>
<keyword evidence="3" id="KW-1003">Cell membrane</keyword>
<evidence type="ECO:0000256" key="5">
    <source>
        <dbReference type="ARBA" id="ARBA00022989"/>
    </source>
</evidence>
<feature type="transmembrane region" description="Helical" evidence="7">
    <location>
        <begin position="25"/>
        <end position="46"/>
    </location>
</feature>
<dbReference type="EMBL" id="JAUHPV010000002">
    <property type="protein sequence ID" value="MDN4472178.1"/>
    <property type="molecule type" value="Genomic_DNA"/>
</dbReference>
<evidence type="ECO:0000313" key="10">
    <source>
        <dbReference type="Proteomes" id="UP001172738"/>
    </source>
</evidence>
<evidence type="ECO:0000256" key="3">
    <source>
        <dbReference type="ARBA" id="ARBA00022475"/>
    </source>
</evidence>
<keyword evidence="5 7" id="KW-1133">Transmembrane helix</keyword>
<dbReference type="PROSITE" id="PS50928">
    <property type="entry name" value="ABC_TM1"/>
    <property type="match status" value="1"/>
</dbReference>
<dbReference type="Gene3D" id="1.10.3720.10">
    <property type="entry name" value="MetI-like"/>
    <property type="match status" value="1"/>
</dbReference>
<evidence type="ECO:0000256" key="7">
    <source>
        <dbReference type="RuleBase" id="RU363032"/>
    </source>
</evidence>
<protein>
    <submittedName>
        <fullName evidence="9">Carbohydrate ABC transporter permease</fullName>
    </submittedName>
</protein>
<evidence type="ECO:0000256" key="4">
    <source>
        <dbReference type="ARBA" id="ARBA00022692"/>
    </source>
</evidence>
<feature type="transmembrane region" description="Helical" evidence="7">
    <location>
        <begin position="84"/>
        <end position="108"/>
    </location>
</feature>
<sequence length="289" mass="31572">MTTATLPATDERATNRRPFRISQPLTYIALTAAALLMVLPFTWMILGSFKDNSEIIANPAAWLPEQWTLSNYADLVGGLNFSNAFVNSFVVAVACVIGNLAFSSMAGYALAKIDFAGRRLLFGLVLGMLMIPPIATFVPLFVLVTNMGLSNTLYGLILPYLVTPLGVFLMRQFIGEIPDALLEAAQIDGASQWRIFWQIVLPLCRPPLATLAILTFLAQWNNFLWPLVVAQTEDKYTLPVALALYSIGQNGTNYALLMAGAALVVLPILVLFLLLQRQFIQGVASTGIK</sequence>
<dbReference type="Proteomes" id="UP001172738">
    <property type="component" value="Unassembled WGS sequence"/>
</dbReference>
<feature type="transmembrane region" description="Helical" evidence="7">
    <location>
        <begin position="120"/>
        <end position="141"/>
    </location>
</feature>
<dbReference type="InterPro" id="IPR000515">
    <property type="entry name" value="MetI-like"/>
</dbReference>
<evidence type="ECO:0000256" key="6">
    <source>
        <dbReference type="ARBA" id="ARBA00023136"/>
    </source>
</evidence>
<dbReference type="PANTHER" id="PTHR43744">
    <property type="entry name" value="ABC TRANSPORTER PERMEASE PROTEIN MG189-RELATED-RELATED"/>
    <property type="match status" value="1"/>
</dbReference>
<dbReference type="RefSeq" id="WP_301126540.1">
    <property type="nucleotide sequence ID" value="NZ_JAUHPV010000002.1"/>
</dbReference>
<proteinExistence type="inferred from homology"/>
<evidence type="ECO:0000256" key="1">
    <source>
        <dbReference type="ARBA" id="ARBA00004651"/>
    </source>
</evidence>
<evidence type="ECO:0000259" key="8">
    <source>
        <dbReference type="PROSITE" id="PS50928"/>
    </source>
</evidence>
<feature type="transmembrane region" description="Helical" evidence="7">
    <location>
        <begin position="195"/>
        <end position="218"/>
    </location>
</feature>
<feature type="transmembrane region" description="Helical" evidence="7">
    <location>
        <begin position="153"/>
        <end position="174"/>
    </location>
</feature>
<accession>A0ABT8FZ65</accession>
<dbReference type="CDD" id="cd06261">
    <property type="entry name" value="TM_PBP2"/>
    <property type="match status" value="1"/>
</dbReference>
<comment type="caution">
    <text evidence="9">The sequence shown here is derived from an EMBL/GenBank/DDBJ whole genome shotgun (WGS) entry which is preliminary data.</text>
</comment>
<dbReference type="SUPFAM" id="SSF161098">
    <property type="entry name" value="MetI-like"/>
    <property type="match status" value="1"/>
</dbReference>
<organism evidence="9 10">
    <name type="scientific">Demequina zhanjiangensis</name>
    <dbReference type="NCBI Taxonomy" id="3051659"/>
    <lineage>
        <taxon>Bacteria</taxon>
        <taxon>Bacillati</taxon>
        <taxon>Actinomycetota</taxon>
        <taxon>Actinomycetes</taxon>
        <taxon>Micrococcales</taxon>
        <taxon>Demequinaceae</taxon>
        <taxon>Demequina</taxon>
    </lineage>
</organism>
<comment type="similarity">
    <text evidence="7">Belongs to the binding-protein-dependent transport system permease family.</text>
</comment>
<gene>
    <name evidence="9" type="ORF">QQX04_04130</name>
</gene>
<feature type="transmembrane region" description="Helical" evidence="7">
    <location>
        <begin position="254"/>
        <end position="275"/>
    </location>
</feature>
<dbReference type="PANTHER" id="PTHR43744:SF12">
    <property type="entry name" value="ABC TRANSPORTER PERMEASE PROTEIN MG189-RELATED"/>
    <property type="match status" value="1"/>
</dbReference>
<evidence type="ECO:0000256" key="2">
    <source>
        <dbReference type="ARBA" id="ARBA00022448"/>
    </source>
</evidence>
<keyword evidence="4 7" id="KW-0812">Transmembrane</keyword>
<reference evidence="9" key="1">
    <citation type="submission" date="2023-06" db="EMBL/GenBank/DDBJ databases">
        <title>SYSU T00b26.</title>
        <authorList>
            <person name="Gao L."/>
            <person name="Fang B.-Z."/>
            <person name="Li W.-J."/>
        </authorList>
    </citation>
    <scope>NUCLEOTIDE SEQUENCE</scope>
    <source>
        <strain evidence="9">SYSU T00b26</strain>
    </source>
</reference>